<comment type="pathway">
    <text evidence="1">Cofactor biosynthesis; ubiquinone biosynthesis.</text>
</comment>
<feature type="coiled-coil region" evidence="1">
    <location>
        <begin position="56"/>
        <end position="83"/>
    </location>
</feature>
<dbReference type="InterPro" id="IPR007475">
    <property type="entry name" value="UbiK"/>
</dbReference>
<dbReference type="AlphaFoldDB" id="A0A8D5GG64"/>
<comment type="function">
    <text evidence="1">Required for efficient ubiquinone (coenzyme Q) biosynthesis. UbiK is probably an accessory factor of Ubi enzymes and facilitates ubiquinone biosynthesis by acting as an assembly factor, a targeting factor, or both.</text>
</comment>
<accession>A0A8D5GG64</accession>
<dbReference type="UniPathway" id="UPA00232"/>
<gene>
    <name evidence="1" type="primary">ubiK</name>
    <name evidence="2" type="ORF">ZMTM_23980</name>
</gene>
<organism evidence="2 3">
    <name type="scientific">Methyloradius palustris</name>
    <dbReference type="NCBI Taxonomy" id="2778876"/>
    <lineage>
        <taxon>Bacteria</taxon>
        <taxon>Pseudomonadati</taxon>
        <taxon>Pseudomonadota</taxon>
        <taxon>Betaproteobacteria</taxon>
        <taxon>Nitrosomonadales</taxon>
        <taxon>Methylophilaceae</taxon>
        <taxon>Methyloradius</taxon>
    </lineage>
</organism>
<name>A0A8D5GG64_9PROT</name>
<dbReference type="RefSeq" id="WP_221764158.1">
    <property type="nucleotide sequence ID" value="NZ_AP024110.1"/>
</dbReference>
<dbReference type="KEGG" id="mpau:ZMTM_23980"/>
<dbReference type="GO" id="GO:0005737">
    <property type="term" value="C:cytoplasm"/>
    <property type="evidence" value="ECO:0007669"/>
    <property type="project" value="UniProtKB-SubCell"/>
</dbReference>
<dbReference type="Proteomes" id="UP000826722">
    <property type="component" value="Chromosome"/>
</dbReference>
<dbReference type="Pfam" id="PF04380">
    <property type="entry name" value="BMFP"/>
    <property type="match status" value="1"/>
</dbReference>
<comment type="similarity">
    <text evidence="1">Belongs to the UbiK family.</text>
</comment>
<proteinExistence type="inferred from homology"/>
<evidence type="ECO:0000256" key="1">
    <source>
        <dbReference type="HAMAP-Rule" id="MF_02216"/>
    </source>
</evidence>
<dbReference type="GO" id="GO:0006744">
    <property type="term" value="P:ubiquinone biosynthetic process"/>
    <property type="evidence" value="ECO:0007669"/>
    <property type="project" value="UniProtKB-UniRule"/>
</dbReference>
<sequence length="86" mass="9741">MLNNQLLNDLSIKIRDLAKDSPVGDIEKNIHALLQGAFTKLELVSRAEFDVQADLMRVTREKLQNIESKLNDLEGLLQKNNNISPK</sequence>
<evidence type="ECO:0000313" key="3">
    <source>
        <dbReference type="Proteomes" id="UP000826722"/>
    </source>
</evidence>
<keyword evidence="1" id="KW-0963">Cytoplasm</keyword>
<dbReference type="EMBL" id="AP024110">
    <property type="protein sequence ID" value="BCM26139.1"/>
    <property type="molecule type" value="Genomic_DNA"/>
</dbReference>
<dbReference type="PANTHER" id="PTHR38040:SF1">
    <property type="entry name" value="UBIQUINONE BIOSYNTHESIS ACCESSORY FACTOR UBIK"/>
    <property type="match status" value="1"/>
</dbReference>
<dbReference type="PANTHER" id="PTHR38040">
    <property type="entry name" value="UBIQUINONE BIOSYNTHESIS ACCESSORY FACTOR UBIK"/>
    <property type="match status" value="1"/>
</dbReference>
<keyword evidence="3" id="KW-1185">Reference proteome</keyword>
<keyword evidence="1" id="KW-0831">Ubiquinone biosynthesis</keyword>
<comment type="subcellular location">
    <subcellularLocation>
        <location evidence="1">Cytoplasm</location>
    </subcellularLocation>
</comment>
<reference evidence="2" key="1">
    <citation type="journal article" date="2021" name="Arch. Microbiol.">
        <title>Methyloradius palustris gen. nov., sp. nov., a methanol-oxidizing bacterium isolated from snow.</title>
        <authorList>
            <person name="Miyadera T."/>
            <person name="Kojima H."/>
            <person name="Fukui M."/>
        </authorList>
    </citation>
    <scope>NUCLEOTIDE SEQUENCE</scope>
    <source>
        <strain evidence="2">Zm11</strain>
    </source>
</reference>
<protein>
    <recommendedName>
        <fullName evidence="1">Ubiquinone biosynthesis accessory factor UbiK</fullName>
    </recommendedName>
</protein>
<keyword evidence="1" id="KW-0175">Coiled coil</keyword>
<dbReference type="HAMAP" id="MF_02216">
    <property type="entry name" value="UbiK"/>
    <property type="match status" value="1"/>
</dbReference>
<evidence type="ECO:0000313" key="2">
    <source>
        <dbReference type="EMBL" id="BCM26139.1"/>
    </source>
</evidence>